<organism evidence="14">
    <name type="scientific">Medioppia subpectinata</name>
    <dbReference type="NCBI Taxonomy" id="1979941"/>
    <lineage>
        <taxon>Eukaryota</taxon>
        <taxon>Metazoa</taxon>
        <taxon>Ecdysozoa</taxon>
        <taxon>Arthropoda</taxon>
        <taxon>Chelicerata</taxon>
        <taxon>Arachnida</taxon>
        <taxon>Acari</taxon>
        <taxon>Acariformes</taxon>
        <taxon>Sarcoptiformes</taxon>
        <taxon>Oribatida</taxon>
        <taxon>Brachypylina</taxon>
        <taxon>Oppioidea</taxon>
        <taxon>Oppiidae</taxon>
        <taxon>Medioppia</taxon>
    </lineage>
</organism>
<evidence type="ECO:0000256" key="4">
    <source>
        <dbReference type="ARBA" id="ARBA00016394"/>
    </source>
</evidence>
<evidence type="ECO:0000256" key="11">
    <source>
        <dbReference type="ARBA" id="ARBA00031441"/>
    </source>
</evidence>
<comment type="subcellular location">
    <subcellularLocation>
        <location evidence="2">Mitochondrion inner membrane</location>
        <topology evidence="2">Peripheral membrane protein</topology>
        <orientation evidence="2">Matrix side</orientation>
    </subcellularLocation>
</comment>
<dbReference type="Proteomes" id="UP000759131">
    <property type="component" value="Unassembled WGS sequence"/>
</dbReference>
<gene>
    <name evidence="14" type="ORF">OSB1V03_LOCUS18614</name>
</gene>
<dbReference type="SUPFAM" id="SSF52833">
    <property type="entry name" value="Thioredoxin-like"/>
    <property type="match status" value="1"/>
</dbReference>
<feature type="non-terminal residue" evidence="14">
    <location>
        <position position="1"/>
    </location>
</feature>
<dbReference type="GO" id="GO:0005743">
    <property type="term" value="C:mitochondrial inner membrane"/>
    <property type="evidence" value="ECO:0007669"/>
    <property type="project" value="UniProtKB-SubCell"/>
</dbReference>
<keyword evidence="5" id="KW-0813">Transport</keyword>
<reference evidence="14" key="1">
    <citation type="submission" date="2020-11" db="EMBL/GenBank/DDBJ databases">
        <authorList>
            <person name="Tran Van P."/>
        </authorList>
    </citation>
    <scope>NUCLEOTIDE SEQUENCE</scope>
</reference>
<evidence type="ECO:0000256" key="6">
    <source>
        <dbReference type="ARBA" id="ARBA00022660"/>
    </source>
</evidence>
<evidence type="ECO:0000313" key="14">
    <source>
        <dbReference type="EMBL" id="CAD7641357.1"/>
    </source>
</evidence>
<evidence type="ECO:0000256" key="3">
    <source>
        <dbReference type="ARBA" id="ARBA00008939"/>
    </source>
</evidence>
<evidence type="ECO:0000256" key="9">
    <source>
        <dbReference type="ARBA" id="ARBA00023128"/>
    </source>
</evidence>
<keyword evidence="9" id="KW-0496">Mitochondrion</keyword>
<evidence type="ECO:0000313" key="15">
    <source>
        <dbReference type="Proteomes" id="UP000759131"/>
    </source>
</evidence>
<keyword evidence="15" id="KW-1185">Reference proteome</keyword>
<dbReference type="EMBL" id="OC879703">
    <property type="protein sequence ID" value="CAD7641357.1"/>
    <property type="molecule type" value="Genomic_DNA"/>
</dbReference>
<dbReference type="InterPro" id="IPR016464">
    <property type="entry name" value="NADH_Ub_cplx-1_asu_su-2"/>
</dbReference>
<protein>
    <recommendedName>
        <fullName evidence="4">NADH dehydrogenase [ubiquinone] 1 alpha subcomplex subunit 2</fullName>
    </recommendedName>
    <alternativeName>
        <fullName evidence="11">Complex I-B8</fullName>
    </alternativeName>
    <alternativeName>
        <fullName evidence="12">NADH-ubiquinone oxidoreductase B8 subunit</fullName>
    </alternativeName>
</protein>
<evidence type="ECO:0000256" key="1">
    <source>
        <dbReference type="ARBA" id="ARBA00003195"/>
    </source>
</evidence>
<dbReference type="InterPro" id="IPR007741">
    <property type="entry name" value="Ribosomal_mL43/mS25/NADH_DH"/>
</dbReference>
<keyword evidence="8" id="KW-0249">Electron transport</keyword>
<accession>A0A7R9QD37</accession>
<evidence type="ECO:0000259" key="13">
    <source>
        <dbReference type="SMART" id="SM00916"/>
    </source>
</evidence>
<keyword evidence="10" id="KW-0472">Membrane</keyword>
<keyword evidence="7" id="KW-0999">Mitochondrion inner membrane</keyword>
<feature type="domain" description="Ribosomal protein/NADH dehydrogenase" evidence="13">
    <location>
        <begin position="1"/>
        <end position="62"/>
    </location>
</feature>
<dbReference type="AlphaFoldDB" id="A0A7R9QD37"/>
<sequence>DFVAKHYQRVKQTNPNLPLLVREGKGIEPKLWAQYGRESNASLSGLNGDQVLQQIQEMVKTK</sequence>
<comment type="function">
    <text evidence="1">Accessory subunit of the mitochondrial membrane respiratory chain NADH dehydrogenase (Complex I), that is believed not to be involved in catalysis. Complex I functions in the transfer of electrons from NADH to the respiratory chain. The immediate electron acceptor for the enzyme is believed to be ubiquinone.</text>
</comment>
<evidence type="ECO:0000256" key="2">
    <source>
        <dbReference type="ARBA" id="ARBA00004443"/>
    </source>
</evidence>
<evidence type="ECO:0000256" key="10">
    <source>
        <dbReference type="ARBA" id="ARBA00023136"/>
    </source>
</evidence>
<dbReference type="SMART" id="SM00916">
    <property type="entry name" value="L51_S25_CI-B8"/>
    <property type="match status" value="1"/>
</dbReference>
<dbReference type="Gene3D" id="3.40.30.10">
    <property type="entry name" value="Glutaredoxin"/>
    <property type="match status" value="1"/>
</dbReference>
<keyword evidence="6" id="KW-0679">Respiratory chain</keyword>
<dbReference type="PANTHER" id="PTHR12878:SF0">
    <property type="entry name" value="NADH DEHYDROGENASE [UBIQUINONE] 1 ALPHA SUBCOMPLEX SUBUNIT 2"/>
    <property type="match status" value="1"/>
</dbReference>
<proteinExistence type="inferred from homology"/>
<comment type="similarity">
    <text evidence="3">Belongs to the complex I NDUFA2 subunit family.</text>
</comment>
<dbReference type="OrthoDB" id="10250268at2759"/>
<dbReference type="InterPro" id="IPR036249">
    <property type="entry name" value="Thioredoxin-like_sf"/>
</dbReference>
<dbReference type="PANTHER" id="PTHR12878">
    <property type="entry name" value="NADH-UBIQUINONE OXIDOREDUCTASE B8 SUBUNIT"/>
    <property type="match status" value="1"/>
</dbReference>
<evidence type="ECO:0000256" key="12">
    <source>
        <dbReference type="ARBA" id="ARBA00032513"/>
    </source>
</evidence>
<dbReference type="EMBL" id="CAJPIZ010025128">
    <property type="protein sequence ID" value="CAG2118663.1"/>
    <property type="molecule type" value="Genomic_DNA"/>
</dbReference>
<dbReference type="Pfam" id="PF05047">
    <property type="entry name" value="L51_S25_CI-B8"/>
    <property type="match status" value="1"/>
</dbReference>
<evidence type="ECO:0000256" key="7">
    <source>
        <dbReference type="ARBA" id="ARBA00022792"/>
    </source>
</evidence>
<evidence type="ECO:0000256" key="5">
    <source>
        <dbReference type="ARBA" id="ARBA00022448"/>
    </source>
</evidence>
<name>A0A7R9QD37_9ACAR</name>
<evidence type="ECO:0000256" key="8">
    <source>
        <dbReference type="ARBA" id="ARBA00022982"/>
    </source>
</evidence>